<feature type="non-terminal residue" evidence="3">
    <location>
        <position position="438"/>
    </location>
</feature>
<dbReference type="PROSITE" id="PS50181">
    <property type="entry name" value="FBOX"/>
    <property type="match status" value="1"/>
</dbReference>
<evidence type="ECO:0000259" key="2">
    <source>
        <dbReference type="PROSITE" id="PS50181"/>
    </source>
</evidence>
<feature type="region of interest" description="Disordered" evidence="1">
    <location>
        <begin position="353"/>
        <end position="382"/>
    </location>
</feature>
<feature type="non-terminal residue" evidence="3">
    <location>
        <position position="1"/>
    </location>
</feature>
<protein>
    <recommendedName>
        <fullName evidence="2">F-box domain-containing protein</fullName>
    </recommendedName>
</protein>
<proteinExistence type="predicted"/>
<sequence>SMASNSFNYSQSPELSSSSGQDDSIHSDCQHLHQAAQLESLPAEIRIEILSILELESLASLVRASPVYHQQYLLGRKHLLFQYLEATLGDIFVEACAVYTSGSKGFSEARNKDNVPQFLSSLGERRFLSHSSLKDELTLDDVVNMVTFHRLVIQPLVRHYADWALKNLAKELESANKKSSKPLSIVEEARIMRALYRVQLCCNLFSLGPHQIDPSSLSPRLEFEPTDTLEMLEGLFEPWELEEISCINAFAENKCIEVLEDICWELNSPWGRTFNFRRGKWALNADSLTSRFEDTPDVFFLMRGVVGQGLELLHTICFKIKSRSRLVSTVERSVKPAKTSFLGGNNYGVFSYESQQDRRKRAPSERDEAQQRRDPLPFQGDHVSGVHPPLAWTLLWHGTYSNMLGYFIGDAITNWGYIMWDAARMEHTGAKDVLARQW</sequence>
<dbReference type="EMBL" id="KZ826460">
    <property type="protein sequence ID" value="PYI00312.1"/>
    <property type="molecule type" value="Genomic_DNA"/>
</dbReference>
<keyword evidence="4" id="KW-1185">Reference proteome</keyword>
<name>A0A319DRU3_ASPSB</name>
<dbReference type="AlphaFoldDB" id="A0A319DRU3"/>
<dbReference type="STRING" id="1448318.A0A319DRU3"/>
<feature type="domain" description="F-box" evidence="2">
    <location>
        <begin position="35"/>
        <end position="84"/>
    </location>
</feature>
<dbReference type="OrthoDB" id="5304511at2759"/>
<gene>
    <name evidence="3" type="ORF">BO78DRAFT_293494</name>
</gene>
<evidence type="ECO:0000313" key="4">
    <source>
        <dbReference type="Proteomes" id="UP000248423"/>
    </source>
</evidence>
<evidence type="ECO:0000256" key="1">
    <source>
        <dbReference type="SAM" id="MobiDB-lite"/>
    </source>
</evidence>
<dbReference type="InterPro" id="IPR001810">
    <property type="entry name" value="F-box_dom"/>
</dbReference>
<feature type="compositionally biased region" description="Basic and acidic residues" evidence="1">
    <location>
        <begin position="362"/>
        <end position="375"/>
    </location>
</feature>
<feature type="compositionally biased region" description="Low complexity" evidence="1">
    <location>
        <begin position="10"/>
        <end position="22"/>
    </location>
</feature>
<dbReference type="VEuPathDB" id="FungiDB:BO78DRAFT_293494"/>
<reference evidence="3 4" key="1">
    <citation type="submission" date="2018-02" db="EMBL/GenBank/DDBJ databases">
        <title>The genomes of Aspergillus section Nigri reveals drivers in fungal speciation.</title>
        <authorList>
            <consortium name="DOE Joint Genome Institute"/>
            <person name="Vesth T.C."/>
            <person name="Nybo J."/>
            <person name="Theobald S."/>
            <person name="Brandl J."/>
            <person name="Frisvad J.C."/>
            <person name="Nielsen K.F."/>
            <person name="Lyhne E.K."/>
            <person name="Kogle M.E."/>
            <person name="Kuo A."/>
            <person name="Riley R."/>
            <person name="Clum A."/>
            <person name="Nolan M."/>
            <person name="Lipzen A."/>
            <person name="Salamov A."/>
            <person name="Henrissat B."/>
            <person name="Wiebenga A."/>
            <person name="De vries R.P."/>
            <person name="Grigoriev I.V."/>
            <person name="Mortensen U.H."/>
            <person name="Andersen M.R."/>
            <person name="Baker S.E."/>
        </authorList>
    </citation>
    <scope>NUCLEOTIDE SEQUENCE [LARGE SCALE GENOMIC DNA]</scope>
    <source>
        <strain evidence="3 4">CBS 121057</strain>
    </source>
</reference>
<feature type="region of interest" description="Disordered" evidence="1">
    <location>
        <begin position="1"/>
        <end position="26"/>
    </location>
</feature>
<accession>A0A319DRU3</accession>
<evidence type="ECO:0000313" key="3">
    <source>
        <dbReference type="EMBL" id="PYI00312.1"/>
    </source>
</evidence>
<organism evidence="3 4">
    <name type="scientific">Aspergillus sclerotiicarbonarius (strain CBS 121057 / IBT 28362)</name>
    <dbReference type="NCBI Taxonomy" id="1448318"/>
    <lineage>
        <taxon>Eukaryota</taxon>
        <taxon>Fungi</taxon>
        <taxon>Dikarya</taxon>
        <taxon>Ascomycota</taxon>
        <taxon>Pezizomycotina</taxon>
        <taxon>Eurotiomycetes</taxon>
        <taxon>Eurotiomycetidae</taxon>
        <taxon>Eurotiales</taxon>
        <taxon>Aspergillaceae</taxon>
        <taxon>Aspergillus</taxon>
        <taxon>Aspergillus subgen. Circumdati</taxon>
    </lineage>
</organism>
<dbReference type="Proteomes" id="UP000248423">
    <property type="component" value="Unassembled WGS sequence"/>
</dbReference>